<gene>
    <name evidence="2" type="ORF">INT48_005878</name>
</gene>
<reference evidence="2" key="1">
    <citation type="submission" date="2021-01" db="EMBL/GenBank/DDBJ databases">
        <title>Metabolic potential, ecology and presence of endohyphal bacteria is reflected in genomic diversity of Mucoromycotina.</title>
        <authorList>
            <person name="Muszewska A."/>
            <person name="Okrasinska A."/>
            <person name="Steczkiewicz K."/>
            <person name="Drgas O."/>
            <person name="Orlowska M."/>
            <person name="Perlinska-Lenart U."/>
            <person name="Aleksandrzak-Piekarczyk T."/>
            <person name="Szatraj K."/>
            <person name="Zielenkiewicz U."/>
            <person name="Pilsyk S."/>
            <person name="Malc E."/>
            <person name="Mieczkowski P."/>
            <person name="Kruszewska J.S."/>
            <person name="Biernat P."/>
            <person name="Pawlowska J."/>
        </authorList>
    </citation>
    <scope>NUCLEOTIDE SEQUENCE</scope>
    <source>
        <strain evidence="2">WA0000018081</strain>
    </source>
</reference>
<dbReference type="AlphaFoldDB" id="A0A8H7SHW9"/>
<organism evidence="2 3">
    <name type="scientific">Thamnidium elegans</name>
    <dbReference type="NCBI Taxonomy" id="101142"/>
    <lineage>
        <taxon>Eukaryota</taxon>
        <taxon>Fungi</taxon>
        <taxon>Fungi incertae sedis</taxon>
        <taxon>Mucoromycota</taxon>
        <taxon>Mucoromycotina</taxon>
        <taxon>Mucoromycetes</taxon>
        <taxon>Mucorales</taxon>
        <taxon>Mucorineae</taxon>
        <taxon>Mucoraceae</taxon>
        <taxon>Thamnidium</taxon>
    </lineage>
</organism>
<dbReference type="Pfam" id="PF12937">
    <property type="entry name" value="F-box-like"/>
    <property type="match status" value="1"/>
</dbReference>
<comment type="caution">
    <text evidence="2">The sequence shown here is derived from an EMBL/GenBank/DDBJ whole genome shotgun (WGS) entry which is preliminary data.</text>
</comment>
<proteinExistence type="predicted"/>
<evidence type="ECO:0000313" key="3">
    <source>
        <dbReference type="Proteomes" id="UP000613177"/>
    </source>
</evidence>
<dbReference type="InterPro" id="IPR001810">
    <property type="entry name" value="F-box_dom"/>
</dbReference>
<dbReference type="Proteomes" id="UP000613177">
    <property type="component" value="Unassembled WGS sequence"/>
</dbReference>
<sequence length="620" mass="71192">MSHWISLPTEIIIEILRQFETEPISTPYCLSYDEILIPTTDLLQLQLTCKSWSPIAQSIIYQCVVLESVSQLGIFISTLINNGIGVLVENIYINFTGGSPEFLVSPIASIAQHCPNLKTLCSGSYTANKFWEVIERERTHGFLTRLEVMPLLDRNLSNDISVIMYNSAASQLRQRLCELIVCDMDVDLAEDRLLNFPNIKALRFDLTKYANMYTIDQQIKNHLSIEYVSIYYEDNERDIIVDDRNSHTGVLVSSQAKRLYIESDVHTRRFYSYIMEVFPNLENIFLVHSNSCHNQILLPSTEAAQLFHYLMDIPLAGAHFHFSGSQNNFMVQVYDKSNTIQHLLLEYKSVDRMVNDPSYLTINSKDSIEGEMDIEVSFFEGVPLTLPRTGLIEKSGYNLLSLEIDMNLIYDEMNLVRNMRDGIDRNSNSSLSKILHHCPRLRDFTIYNTLLYDFGEGFQLEQKTQVYGDIIFDNSMFGPLFLPSLSRHVCHISDMYIKGGYFVDRDQSSNILRGDNVTYIDIFMPDTRLGSITYIHEGTGVDLIYFTLLKTGKDQPDCYYGKKDSLDTYLLPLEPSSSKEPFSSKDNESILCISIKCVDIRKITIDIDNFQYDLDFNSNK</sequence>
<evidence type="ECO:0000313" key="2">
    <source>
        <dbReference type="EMBL" id="KAG2228541.1"/>
    </source>
</evidence>
<name>A0A8H7SHW9_9FUNG</name>
<evidence type="ECO:0000259" key="1">
    <source>
        <dbReference type="Pfam" id="PF12937"/>
    </source>
</evidence>
<feature type="domain" description="F-box" evidence="1">
    <location>
        <begin position="4"/>
        <end position="63"/>
    </location>
</feature>
<accession>A0A8H7SHW9</accession>
<dbReference type="EMBL" id="JAEPRE010000424">
    <property type="protein sequence ID" value="KAG2228541.1"/>
    <property type="molecule type" value="Genomic_DNA"/>
</dbReference>
<protein>
    <recommendedName>
        <fullName evidence="1">F-box domain-containing protein</fullName>
    </recommendedName>
</protein>
<keyword evidence="3" id="KW-1185">Reference proteome</keyword>